<keyword evidence="5" id="KW-1185">Reference proteome</keyword>
<evidence type="ECO:0000313" key="4">
    <source>
        <dbReference type="EMBL" id="SEB09410.1"/>
    </source>
</evidence>
<dbReference type="SUPFAM" id="SSF52172">
    <property type="entry name" value="CheY-like"/>
    <property type="match status" value="1"/>
</dbReference>
<dbReference type="Gene3D" id="3.40.50.2300">
    <property type="match status" value="1"/>
</dbReference>
<dbReference type="PANTHER" id="PTHR44591">
    <property type="entry name" value="STRESS RESPONSE REGULATOR PROTEIN 1"/>
    <property type="match status" value="1"/>
</dbReference>
<feature type="domain" description="Response regulatory" evidence="3">
    <location>
        <begin position="10"/>
        <end position="126"/>
    </location>
</feature>
<evidence type="ECO:0000313" key="5">
    <source>
        <dbReference type="Proteomes" id="UP000198850"/>
    </source>
</evidence>
<dbReference type="CDD" id="cd00156">
    <property type="entry name" value="REC"/>
    <property type="match status" value="1"/>
</dbReference>
<dbReference type="OrthoDB" id="9789181at2"/>
<dbReference type="InterPro" id="IPR011006">
    <property type="entry name" value="CheY-like_superfamily"/>
</dbReference>
<organism evidence="4 5">
    <name type="scientific">Pedobacter hartonius</name>
    <dbReference type="NCBI Taxonomy" id="425514"/>
    <lineage>
        <taxon>Bacteria</taxon>
        <taxon>Pseudomonadati</taxon>
        <taxon>Bacteroidota</taxon>
        <taxon>Sphingobacteriia</taxon>
        <taxon>Sphingobacteriales</taxon>
        <taxon>Sphingobacteriaceae</taxon>
        <taxon>Pedobacter</taxon>
    </lineage>
</organism>
<dbReference type="InterPro" id="IPR050595">
    <property type="entry name" value="Bact_response_regulator"/>
</dbReference>
<dbReference type="Pfam" id="PF00072">
    <property type="entry name" value="Response_reg"/>
    <property type="match status" value="1"/>
</dbReference>
<sequence>MESASFKRKQVLIVDDEPSILKLLNFILSKQYSIHMMESGYKAHLWLEDGNFPDIIILDLHMPHFDGTSFLKSIKISGYYREIPIIILSAAEGLDKIVANLPFKVEAYFPKPFNPESLKDEIVRVLDALPKPMLHK</sequence>
<dbReference type="SMART" id="SM00448">
    <property type="entry name" value="REC"/>
    <property type="match status" value="1"/>
</dbReference>
<evidence type="ECO:0000256" key="2">
    <source>
        <dbReference type="PROSITE-ProRule" id="PRU00169"/>
    </source>
</evidence>
<gene>
    <name evidence="4" type="ORF">SAMN05443550_11098</name>
</gene>
<accession>A0A1H4GK97</accession>
<dbReference type="GO" id="GO:0000160">
    <property type="term" value="P:phosphorelay signal transduction system"/>
    <property type="evidence" value="ECO:0007669"/>
    <property type="project" value="InterPro"/>
</dbReference>
<keyword evidence="1 2" id="KW-0597">Phosphoprotein</keyword>
<evidence type="ECO:0000259" key="3">
    <source>
        <dbReference type="PROSITE" id="PS50110"/>
    </source>
</evidence>
<protein>
    <submittedName>
        <fullName evidence="4">Response regulator receiver domain-containing protein</fullName>
    </submittedName>
</protein>
<reference evidence="4 5" key="1">
    <citation type="submission" date="2016-10" db="EMBL/GenBank/DDBJ databases">
        <authorList>
            <person name="de Groot N.N."/>
        </authorList>
    </citation>
    <scope>NUCLEOTIDE SEQUENCE [LARGE SCALE GENOMIC DNA]</scope>
    <source>
        <strain evidence="4 5">DSM 19033</strain>
    </source>
</reference>
<dbReference type="STRING" id="425514.SAMN05443550_11098"/>
<dbReference type="Proteomes" id="UP000198850">
    <property type="component" value="Unassembled WGS sequence"/>
</dbReference>
<feature type="modified residue" description="4-aspartylphosphate" evidence="2">
    <location>
        <position position="59"/>
    </location>
</feature>
<dbReference type="PANTHER" id="PTHR44591:SF3">
    <property type="entry name" value="RESPONSE REGULATORY DOMAIN-CONTAINING PROTEIN"/>
    <property type="match status" value="1"/>
</dbReference>
<dbReference type="PROSITE" id="PS50110">
    <property type="entry name" value="RESPONSE_REGULATORY"/>
    <property type="match status" value="1"/>
</dbReference>
<proteinExistence type="predicted"/>
<dbReference type="EMBL" id="FNRA01000010">
    <property type="protein sequence ID" value="SEB09410.1"/>
    <property type="molecule type" value="Genomic_DNA"/>
</dbReference>
<name>A0A1H4GK97_9SPHI</name>
<evidence type="ECO:0000256" key="1">
    <source>
        <dbReference type="ARBA" id="ARBA00022553"/>
    </source>
</evidence>
<dbReference type="RefSeq" id="WP_090558760.1">
    <property type="nucleotide sequence ID" value="NZ_FNRA01000010.1"/>
</dbReference>
<dbReference type="InterPro" id="IPR001789">
    <property type="entry name" value="Sig_transdc_resp-reg_receiver"/>
</dbReference>
<dbReference type="AlphaFoldDB" id="A0A1H4GK97"/>